<name>A0A3G8EV28_SALET</name>
<geneLocation type="plasmid" evidence="2">
    <name>pSa44-CIP</name>
</geneLocation>
<accession>A0A3G8EV28</accession>
<reference evidence="1" key="1">
    <citation type="submission" date="2018-06" db="EMBL/GenBank/DDBJ databases">
        <title>Plasmids in strain Sa44.</title>
        <authorList>
            <person name="Chen K."/>
            <person name="Chen S."/>
        </authorList>
    </citation>
    <scope>NUCLEOTIDE SEQUENCE</scope>
    <source>
        <strain evidence="1">3-5</strain>
        <plasmid evidence="2">pSa44-CIP</plasmid>
        <plasmid evidence="1">pSa44-CIP-CRO</plasmid>
    </source>
</reference>
<protein>
    <submittedName>
        <fullName evidence="1">Uncharacterized protein</fullName>
    </submittedName>
</protein>
<organism evidence="1">
    <name type="scientific">Salmonella enterica subsp. enterica serovar London</name>
    <dbReference type="NCBI Taxonomy" id="149390"/>
    <lineage>
        <taxon>Bacteria</taxon>
        <taxon>Pseudomonadati</taxon>
        <taxon>Pseudomonadota</taxon>
        <taxon>Gammaproteobacteria</taxon>
        <taxon>Enterobacterales</taxon>
        <taxon>Enterobacteriaceae</taxon>
        <taxon>Salmonella</taxon>
    </lineage>
</organism>
<dbReference type="AlphaFoldDB" id="A0A3G8EV28"/>
<keyword evidence="1" id="KW-0614">Plasmid</keyword>
<proteinExistence type="predicted"/>
<evidence type="ECO:0000313" key="2">
    <source>
        <dbReference type="EMBL" id="AZF85728.1"/>
    </source>
</evidence>
<sequence length="89" mass="9539">MPSALSASSTGAIRAISVSDETGAASGLLDADRGRSHLPLGHQLTRLRNGCVWRQIPASIGETVRGYVDDAENDERFIHGGFYNNNNRA</sequence>
<geneLocation type="plasmid" evidence="1">
    <name>pSa44-CIP-CRO</name>
</geneLocation>
<gene>
    <name evidence="1" type="ORF">KADIGFNM_00224</name>
    <name evidence="2" type="ORF">KADIGFNM_00391</name>
</gene>
<evidence type="ECO:0000313" key="1">
    <source>
        <dbReference type="EMBL" id="AZF85561.1"/>
    </source>
</evidence>
<dbReference type="EMBL" id="MH430882">
    <property type="protein sequence ID" value="AZF85728.1"/>
    <property type="molecule type" value="Genomic_DNA"/>
</dbReference>
<dbReference type="EMBL" id="MH430881">
    <property type="protein sequence ID" value="AZF85561.1"/>
    <property type="molecule type" value="Genomic_DNA"/>
</dbReference>